<evidence type="ECO:0000256" key="1">
    <source>
        <dbReference type="ARBA" id="ARBA00022679"/>
    </source>
</evidence>
<dbReference type="SUPFAM" id="SSF53756">
    <property type="entry name" value="UDP-Glycosyltransferase/glycogen phosphorylase"/>
    <property type="match status" value="1"/>
</dbReference>
<dbReference type="EMBL" id="QSUL01000010">
    <property type="protein sequence ID" value="RGN33938.1"/>
    <property type="molecule type" value="Genomic_DNA"/>
</dbReference>
<dbReference type="RefSeq" id="WP_117724818.1">
    <property type="nucleotide sequence ID" value="NZ_QSUL01000010.1"/>
</dbReference>
<name>A0A3E5B8K2_9BACE</name>
<dbReference type="PANTHER" id="PTHR46401:SF2">
    <property type="entry name" value="GLYCOSYLTRANSFERASE WBBK-RELATED"/>
    <property type="match status" value="1"/>
</dbReference>
<comment type="caution">
    <text evidence="2">The sequence shown here is derived from an EMBL/GenBank/DDBJ whole genome shotgun (WGS) entry which is preliminary data.</text>
</comment>
<proteinExistence type="predicted"/>
<sequence>MKNKILYLGEKITKITSGADLVNRRNQELLECVGDVTYLPFVGGRFSKMYFKATDAYLKEIDSVIGKQHFDFVFIKHSHLGRACKHIKSNYLGVKIIMFFHNIEIHFASEYMKTNGWKALPFYLAIKHWEKQSVRFADYCITLNGRDSRLMQDIYGRHSDLELPTSFPDLFDETRAKRSVMREDKEPIDYLFVGVSFFANVEAVQWFINDVMPMVDGHFHVVGKGMDKALFHNVTNRVHIHGYVDDLSDYYYRARMVVSPIHVGGGMKTKTAEALMYGKTILGSKEAFEGYEMDERCMLLCERAEDYVKNLKNIYPDFVNNQSRSLFLQLYSDEIQKSRFARFWNDLKQKNGNC</sequence>
<evidence type="ECO:0000313" key="2">
    <source>
        <dbReference type="EMBL" id="RGN33938.1"/>
    </source>
</evidence>
<gene>
    <name evidence="2" type="ORF">DXB65_15815</name>
</gene>
<protein>
    <submittedName>
        <fullName evidence="2">Glycosyltransferase</fullName>
    </submittedName>
</protein>
<dbReference type="Gene3D" id="3.40.50.2000">
    <property type="entry name" value="Glycogen Phosphorylase B"/>
    <property type="match status" value="2"/>
</dbReference>
<dbReference type="AlphaFoldDB" id="A0A3E5B8K2"/>
<dbReference type="GO" id="GO:0016757">
    <property type="term" value="F:glycosyltransferase activity"/>
    <property type="evidence" value="ECO:0007669"/>
    <property type="project" value="TreeGrafter"/>
</dbReference>
<keyword evidence="1 2" id="KW-0808">Transferase</keyword>
<organism evidence="2 3">
    <name type="scientific">Bacteroides oleiciplenus</name>
    <dbReference type="NCBI Taxonomy" id="626931"/>
    <lineage>
        <taxon>Bacteria</taxon>
        <taxon>Pseudomonadati</taxon>
        <taxon>Bacteroidota</taxon>
        <taxon>Bacteroidia</taxon>
        <taxon>Bacteroidales</taxon>
        <taxon>Bacteroidaceae</taxon>
        <taxon>Bacteroides</taxon>
    </lineage>
</organism>
<dbReference type="Pfam" id="PF13692">
    <property type="entry name" value="Glyco_trans_1_4"/>
    <property type="match status" value="1"/>
</dbReference>
<dbReference type="GO" id="GO:0009103">
    <property type="term" value="P:lipopolysaccharide biosynthetic process"/>
    <property type="evidence" value="ECO:0007669"/>
    <property type="project" value="TreeGrafter"/>
</dbReference>
<evidence type="ECO:0000313" key="3">
    <source>
        <dbReference type="Proteomes" id="UP000260983"/>
    </source>
</evidence>
<dbReference type="Proteomes" id="UP000260983">
    <property type="component" value="Unassembled WGS sequence"/>
</dbReference>
<dbReference type="PANTHER" id="PTHR46401">
    <property type="entry name" value="GLYCOSYLTRANSFERASE WBBK-RELATED"/>
    <property type="match status" value="1"/>
</dbReference>
<accession>A0A3E5B8K2</accession>
<reference evidence="2 3" key="1">
    <citation type="submission" date="2018-08" db="EMBL/GenBank/DDBJ databases">
        <title>A genome reference for cultivated species of the human gut microbiota.</title>
        <authorList>
            <person name="Zou Y."/>
            <person name="Xue W."/>
            <person name="Luo G."/>
        </authorList>
    </citation>
    <scope>NUCLEOTIDE SEQUENCE [LARGE SCALE GENOMIC DNA]</scope>
    <source>
        <strain evidence="2 3">OM05-15BH</strain>
    </source>
</reference>